<evidence type="ECO:0000313" key="3">
    <source>
        <dbReference type="EMBL" id="CAG9620378.1"/>
    </source>
</evidence>
<protein>
    <recommendedName>
        <fullName evidence="2">DUF1648 domain-containing protein</fullName>
    </recommendedName>
</protein>
<dbReference type="Proteomes" id="UP000789833">
    <property type="component" value="Unassembled WGS sequence"/>
</dbReference>
<evidence type="ECO:0000256" key="1">
    <source>
        <dbReference type="SAM" id="Phobius"/>
    </source>
</evidence>
<name>A0ABM8YKB2_9BACI</name>
<evidence type="ECO:0000259" key="2">
    <source>
        <dbReference type="Pfam" id="PF07853"/>
    </source>
</evidence>
<feature type="transmembrane region" description="Helical" evidence="1">
    <location>
        <begin position="31"/>
        <end position="50"/>
    </location>
</feature>
<dbReference type="InterPro" id="IPR012867">
    <property type="entry name" value="DUF1648"/>
</dbReference>
<evidence type="ECO:0000313" key="4">
    <source>
        <dbReference type="Proteomes" id="UP000789833"/>
    </source>
</evidence>
<gene>
    <name evidence="3" type="ORF">BACCIP111883_01146</name>
</gene>
<comment type="caution">
    <text evidence="3">The sequence shown here is derived from an EMBL/GenBank/DDBJ whole genome shotgun (WGS) entry which is preliminary data.</text>
</comment>
<dbReference type="RefSeq" id="WP_230500309.1">
    <property type="nucleotide sequence ID" value="NZ_CAKJTJ010000004.1"/>
</dbReference>
<dbReference type="Pfam" id="PF07853">
    <property type="entry name" value="DUF1648"/>
    <property type="match status" value="1"/>
</dbReference>
<keyword evidence="1" id="KW-1133">Transmembrane helix</keyword>
<feature type="domain" description="DUF1648" evidence="2">
    <location>
        <begin position="4"/>
        <end position="40"/>
    </location>
</feature>
<sequence>MVSFLVFWQDIPNTIAIHFTNGEPDNYGSKYLLLFMPVIGLFMWWLLGKLTHNPQKLNYINLTEKNKKKQYRMAVNMLITIQNLSFMLFLFANEALLRYAAGASHQVFFALSLALLFIILLTLFYNLIWATSLKE</sequence>
<organism evidence="3 4">
    <name type="scientific">Sutcliffiella rhizosphaerae</name>
    <dbReference type="NCBI Taxonomy" id="2880967"/>
    <lineage>
        <taxon>Bacteria</taxon>
        <taxon>Bacillati</taxon>
        <taxon>Bacillota</taxon>
        <taxon>Bacilli</taxon>
        <taxon>Bacillales</taxon>
        <taxon>Bacillaceae</taxon>
        <taxon>Sutcliffiella</taxon>
    </lineage>
</organism>
<feature type="transmembrane region" description="Helical" evidence="1">
    <location>
        <begin position="71"/>
        <end position="92"/>
    </location>
</feature>
<accession>A0ABM8YKB2</accession>
<keyword evidence="1" id="KW-0812">Transmembrane</keyword>
<proteinExistence type="predicted"/>
<dbReference type="EMBL" id="CAKJTJ010000004">
    <property type="protein sequence ID" value="CAG9620378.1"/>
    <property type="molecule type" value="Genomic_DNA"/>
</dbReference>
<feature type="transmembrane region" description="Helical" evidence="1">
    <location>
        <begin position="107"/>
        <end position="128"/>
    </location>
</feature>
<keyword evidence="4" id="KW-1185">Reference proteome</keyword>
<keyword evidence="1" id="KW-0472">Membrane</keyword>
<reference evidence="3 4" key="1">
    <citation type="submission" date="2021-10" db="EMBL/GenBank/DDBJ databases">
        <authorList>
            <person name="Criscuolo A."/>
        </authorList>
    </citation>
    <scope>NUCLEOTIDE SEQUENCE [LARGE SCALE GENOMIC DNA]</scope>
    <source>
        <strain evidence="4">CIP 111883</strain>
    </source>
</reference>